<dbReference type="InterPro" id="IPR050425">
    <property type="entry name" value="NAD(P)_dehydrat-like"/>
</dbReference>
<evidence type="ECO:0000313" key="4">
    <source>
        <dbReference type="EMBL" id="WOO83289.1"/>
    </source>
</evidence>
<gene>
    <name evidence="4" type="primary">azaE_4</name>
    <name evidence="4" type="ORF">LOC62_05G006815</name>
</gene>
<dbReference type="GeneID" id="87809990"/>
<reference evidence="4" key="1">
    <citation type="submission" date="2023-10" db="EMBL/GenBank/DDBJ databases">
        <authorList>
            <person name="Noh H."/>
        </authorList>
    </citation>
    <scope>NUCLEOTIDE SEQUENCE</scope>
    <source>
        <strain evidence="4">DUCC4014</strain>
    </source>
</reference>
<dbReference type="InterPro" id="IPR036291">
    <property type="entry name" value="NAD(P)-bd_dom_sf"/>
</dbReference>
<evidence type="ECO:0000256" key="1">
    <source>
        <dbReference type="ARBA" id="ARBA00023002"/>
    </source>
</evidence>
<dbReference type="EMBL" id="CP086718">
    <property type="protein sequence ID" value="WOO83289.1"/>
    <property type="molecule type" value="Genomic_DNA"/>
</dbReference>
<dbReference type="PANTHER" id="PTHR10366">
    <property type="entry name" value="NAD DEPENDENT EPIMERASE/DEHYDRATASE"/>
    <property type="match status" value="1"/>
</dbReference>
<accession>A0AAF0YG99</accession>
<dbReference type="InterPro" id="IPR001509">
    <property type="entry name" value="Epimerase_deHydtase"/>
</dbReference>
<protein>
    <submittedName>
        <fullName evidence="4">Ketoreductase azaE</fullName>
    </submittedName>
</protein>
<dbReference type="AlphaFoldDB" id="A0AAF0YG99"/>
<dbReference type="RefSeq" id="XP_062629315.1">
    <property type="nucleotide sequence ID" value="XM_062773331.1"/>
</dbReference>
<dbReference type="SUPFAM" id="SSF51735">
    <property type="entry name" value="NAD(P)-binding Rossmann-fold domains"/>
    <property type="match status" value="1"/>
</dbReference>
<evidence type="ECO:0000313" key="5">
    <source>
        <dbReference type="Proteomes" id="UP000827549"/>
    </source>
</evidence>
<sequence length="349" mass="36862">MPALDSGLILITGASGFIGSHTVKAALDSGYTVRVAVRTPDKGEYVKTLFPEYAESISYTIVENMDVKGAYDKAVEGIDGVIHLASPVDMRFEGPASDMIAVAVAGVVNLLDALALAPVKRVVILSSVASIGPVVRNEAQLDGKRVYTEAQWNDEGVAEALQLEAAASGRVKYAASKAQAERAFWKWFADHKPTFDGVSINPSFNFGPPTAFGQGIPSSVGIVVPWLKPGADANTLKQEFAGVVDVRDVAYASVKALSTPEAGGERYILSADTLFNNDLAIGATADKEANTAGLTRGNTDPAFRAELDSKAIVYDGSKAEAAFGFKYRAKDRTIAEAVEAIRKTRAGAL</sequence>
<keyword evidence="1" id="KW-0560">Oxidoreductase</keyword>
<dbReference type="PANTHER" id="PTHR10366:SF564">
    <property type="entry name" value="STEROL-4-ALPHA-CARBOXYLATE 3-DEHYDROGENASE, DECARBOXYLATING"/>
    <property type="match status" value="1"/>
</dbReference>
<comment type="similarity">
    <text evidence="2">Belongs to the NAD(P)-dependent epimerase/dehydratase family. Dihydroflavonol-4-reductase subfamily.</text>
</comment>
<proteinExistence type="inferred from homology"/>
<dbReference type="Pfam" id="PF01370">
    <property type="entry name" value="Epimerase"/>
    <property type="match status" value="1"/>
</dbReference>
<dbReference type="GO" id="GO:0016616">
    <property type="term" value="F:oxidoreductase activity, acting on the CH-OH group of donors, NAD or NADP as acceptor"/>
    <property type="evidence" value="ECO:0007669"/>
    <property type="project" value="TreeGrafter"/>
</dbReference>
<name>A0AAF0YG99_9TREE</name>
<feature type="domain" description="NAD-dependent epimerase/dehydratase" evidence="3">
    <location>
        <begin position="9"/>
        <end position="264"/>
    </location>
</feature>
<dbReference type="Gene3D" id="3.40.50.720">
    <property type="entry name" value="NAD(P)-binding Rossmann-like Domain"/>
    <property type="match status" value="1"/>
</dbReference>
<evidence type="ECO:0000259" key="3">
    <source>
        <dbReference type="Pfam" id="PF01370"/>
    </source>
</evidence>
<keyword evidence="5" id="KW-1185">Reference proteome</keyword>
<evidence type="ECO:0000256" key="2">
    <source>
        <dbReference type="ARBA" id="ARBA00023445"/>
    </source>
</evidence>
<dbReference type="Proteomes" id="UP000827549">
    <property type="component" value="Chromosome 5"/>
</dbReference>
<organism evidence="4 5">
    <name type="scientific">Vanrija pseudolonga</name>
    <dbReference type="NCBI Taxonomy" id="143232"/>
    <lineage>
        <taxon>Eukaryota</taxon>
        <taxon>Fungi</taxon>
        <taxon>Dikarya</taxon>
        <taxon>Basidiomycota</taxon>
        <taxon>Agaricomycotina</taxon>
        <taxon>Tremellomycetes</taxon>
        <taxon>Trichosporonales</taxon>
        <taxon>Trichosporonaceae</taxon>
        <taxon>Vanrija</taxon>
    </lineage>
</organism>